<evidence type="ECO:0000313" key="3">
    <source>
        <dbReference type="EMBL" id="GAA4752373.1"/>
    </source>
</evidence>
<proteinExistence type="predicted"/>
<gene>
    <name evidence="3" type="ORF">GCM10025783_26380</name>
</gene>
<keyword evidence="1" id="KW-0560">Oxidoreductase</keyword>
<name>A0ABP8ZC66_9MICO</name>
<sequence>MSPGLLAAGRRRYVSLTTFRRTGVPVSTAVWVAPVGDALVVVTGAATGKAKRLRNDPRLELRECSVRGRVRPGAPVVHARAELVTDPEEQERLLAGHRRKYGLQFRAYRAIERLVGGEDGPGEVVLRITDA</sequence>
<dbReference type="PANTHER" id="PTHR35176:SF11">
    <property type="entry name" value="PYRIDOXAMINE 5'-PHOSPHATE OXIDASE FAMILY PROTEIN"/>
    <property type="match status" value="1"/>
</dbReference>
<dbReference type="NCBIfam" id="TIGR03666">
    <property type="entry name" value="Rv2061_F420"/>
    <property type="match status" value="1"/>
</dbReference>
<dbReference type="Proteomes" id="UP001500121">
    <property type="component" value="Unassembled WGS sequence"/>
</dbReference>
<dbReference type="InterPro" id="IPR019965">
    <property type="entry name" value="PPOX_F420-dep_Rv2061_put"/>
</dbReference>
<dbReference type="RefSeq" id="WP_345481741.1">
    <property type="nucleotide sequence ID" value="NZ_BAABLP010000006.1"/>
</dbReference>
<evidence type="ECO:0000256" key="1">
    <source>
        <dbReference type="ARBA" id="ARBA00023002"/>
    </source>
</evidence>
<dbReference type="Gene3D" id="2.30.110.10">
    <property type="entry name" value="Electron Transport, Fmn-binding Protein, Chain A"/>
    <property type="match status" value="1"/>
</dbReference>
<accession>A0ABP8ZC66</accession>
<dbReference type="EMBL" id="BAABLP010000006">
    <property type="protein sequence ID" value="GAA4752373.1"/>
    <property type="molecule type" value="Genomic_DNA"/>
</dbReference>
<dbReference type="InterPro" id="IPR011576">
    <property type="entry name" value="Pyridox_Oxase_N"/>
</dbReference>
<reference evidence="4" key="1">
    <citation type="journal article" date="2019" name="Int. J. Syst. Evol. Microbiol.">
        <title>The Global Catalogue of Microorganisms (GCM) 10K type strain sequencing project: providing services to taxonomists for standard genome sequencing and annotation.</title>
        <authorList>
            <consortium name="The Broad Institute Genomics Platform"/>
            <consortium name="The Broad Institute Genome Sequencing Center for Infectious Disease"/>
            <person name="Wu L."/>
            <person name="Ma J."/>
        </authorList>
    </citation>
    <scope>NUCLEOTIDE SEQUENCE [LARGE SCALE GENOMIC DNA]</scope>
    <source>
        <strain evidence="4">JCM 19015</strain>
    </source>
</reference>
<dbReference type="SUPFAM" id="SSF50475">
    <property type="entry name" value="FMN-binding split barrel"/>
    <property type="match status" value="1"/>
</dbReference>
<evidence type="ECO:0000313" key="4">
    <source>
        <dbReference type="Proteomes" id="UP001500121"/>
    </source>
</evidence>
<dbReference type="InterPro" id="IPR012349">
    <property type="entry name" value="Split_barrel_FMN-bd"/>
</dbReference>
<comment type="caution">
    <text evidence="3">The sequence shown here is derived from an EMBL/GenBank/DDBJ whole genome shotgun (WGS) entry which is preliminary data.</text>
</comment>
<dbReference type="InterPro" id="IPR052019">
    <property type="entry name" value="F420H2_bilvrd_red/Heme_oxyg"/>
</dbReference>
<protein>
    <recommendedName>
        <fullName evidence="2">Pyridoxamine 5'-phosphate oxidase N-terminal domain-containing protein</fullName>
    </recommendedName>
</protein>
<keyword evidence="4" id="KW-1185">Reference proteome</keyword>
<organism evidence="3 4">
    <name type="scientific">Amnibacterium soli</name>
    <dbReference type="NCBI Taxonomy" id="1282736"/>
    <lineage>
        <taxon>Bacteria</taxon>
        <taxon>Bacillati</taxon>
        <taxon>Actinomycetota</taxon>
        <taxon>Actinomycetes</taxon>
        <taxon>Micrococcales</taxon>
        <taxon>Microbacteriaceae</taxon>
        <taxon>Amnibacterium</taxon>
    </lineage>
</organism>
<evidence type="ECO:0000259" key="2">
    <source>
        <dbReference type="Pfam" id="PF01243"/>
    </source>
</evidence>
<dbReference type="PANTHER" id="PTHR35176">
    <property type="entry name" value="HEME OXYGENASE HI_0854-RELATED"/>
    <property type="match status" value="1"/>
</dbReference>
<dbReference type="Pfam" id="PF01243">
    <property type="entry name" value="PNPOx_N"/>
    <property type="match status" value="1"/>
</dbReference>
<feature type="domain" description="Pyridoxamine 5'-phosphate oxidase N-terminal" evidence="2">
    <location>
        <begin position="11"/>
        <end position="105"/>
    </location>
</feature>